<accession>A0A2R3IWU0</accession>
<dbReference type="Pfam" id="PF07963">
    <property type="entry name" value="N_methyl"/>
    <property type="match status" value="1"/>
</dbReference>
<dbReference type="GeneID" id="77223059"/>
<dbReference type="InterPro" id="IPR012902">
    <property type="entry name" value="N_methyl_site"/>
</dbReference>
<evidence type="ECO:0000256" key="1">
    <source>
        <dbReference type="SAM" id="Phobius"/>
    </source>
</evidence>
<gene>
    <name evidence="2" type="ORF">CSB93_0012</name>
</gene>
<dbReference type="EMBL" id="CP027169">
    <property type="protein sequence ID" value="AVK06384.1"/>
    <property type="molecule type" value="Genomic_DNA"/>
</dbReference>
<protein>
    <submittedName>
        <fullName evidence="2">Prepilin-type N-terminal cleavage/methylation domain protein</fullName>
    </submittedName>
</protein>
<dbReference type="Proteomes" id="UP000238390">
    <property type="component" value="Chromosome"/>
</dbReference>
<organism evidence="2 3">
    <name type="scientific">Pseudomonas paraeruginosa</name>
    <dbReference type="NCBI Taxonomy" id="2994495"/>
    <lineage>
        <taxon>Bacteria</taxon>
        <taxon>Pseudomonadati</taxon>
        <taxon>Pseudomonadota</taxon>
        <taxon>Gammaproteobacteria</taxon>
        <taxon>Pseudomonadales</taxon>
        <taxon>Pseudomonadaceae</taxon>
        <taxon>Pseudomonas</taxon>
    </lineage>
</organism>
<evidence type="ECO:0000313" key="3">
    <source>
        <dbReference type="Proteomes" id="UP000238390"/>
    </source>
</evidence>
<keyword evidence="1" id="KW-0472">Membrane</keyword>
<feature type="transmembrane region" description="Helical" evidence="1">
    <location>
        <begin position="12"/>
        <end position="37"/>
    </location>
</feature>
<keyword evidence="1" id="KW-1133">Transmembrane helix</keyword>
<dbReference type="RefSeq" id="WP_034081447.1">
    <property type="nucleotide sequence ID" value="NZ_CP020560.1"/>
</dbReference>
<sequence>MSMINRSRRQSGLSMIELLVALAISSFLILGITQIYLDNKRNYLFQQGQAGNQENGRFAMMFLDQQLAKVGFRRRADDPNEFAFKALAKSAFCEEFKAGATLVPAVTKSGQSGFCYRYQPAPGEAYDCEGNSISTPSDPFGTADAITARILFISPTADAPGTLTCSAQTIKEKGQEIVSGLVDFKLEYGVGPTMVGKREVEGFVEQANIAGRPVRALRYSALMASDKNLRQGDSKTLDDWIALYPASRTSLQDNDKDRLYQIAQGSQTLRNLVP</sequence>
<name>A0A2R3IWU0_9PSED</name>
<proteinExistence type="predicted"/>
<evidence type="ECO:0000313" key="2">
    <source>
        <dbReference type="EMBL" id="AVK06384.1"/>
    </source>
</evidence>
<dbReference type="NCBIfam" id="TIGR02532">
    <property type="entry name" value="IV_pilin_GFxxxE"/>
    <property type="match status" value="1"/>
</dbReference>
<keyword evidence="3" id="KW-1185">Reference proteome</keyword>
<reference evidence="2 3" key="1">
    <citation type="submission" date="2018-02" db="EMBL/GenBank/DDBJ databases">
        <title>FDA/CDC Antimicrobial Resistant Isolate Bank Genome Sequencing.</title>
        <authorList>
            <person name="Benahmed F.H."/>
            <person name="Lutgring J.D."/>
            <person name="Yoo B."/>
            <person name="Machado M."/>
            <person name="Brown A."/>
            <person name="McAllister G."/>
            <person name="Perry A."/>
            <person name="Halpin A.L."/>
            <person name="Vavikolanu K."/>
            <person name="Ott S."/>
            <person name="Zhao X."/>
            <person name="Tallon L.J."/>
            <person name="Sadzewicz L."/>
            <person name="Aluvathingal J."/>
            <person name="Nadendla S."/>
            <person name="Voskania-kordi A."/>
            <person name="Simonyan V."/>
            <person name="Patel J."/>
            <person name="Shawar R.M."/>
        </authorList>
    </citation>
    <scope>NUCLEOTIDE SEQUENCE [LARGE SCALE GENOMIC DNA]</scope>
    <source>
        <strain evidence="2 3">AR_0356</strain>
    </source>
</reference>
<dbReference type="AlphaFoldDB" id="A0A2R3IWU0"/>
<keyword evidence="1" id="KW-0812">Transmembrane</keyword>